<name>A0A1Q6R380_9FIRM</name>
<dbReference type="GO" id="GO:0003723">
    <property type="term" value="F:RNA binding"/>
    <property type="evidence" value="ECO:0007669"/>
    <property type="project" value="InterPro"/>
</dbReference>
<dbReference type="RefSeq" id="WP_009145463.1">
    <property type="nucleotide sequence ID" value="NZ_CABKPS010000042.1"/>
</dbReference>
<reference evidence="1 2" key="1">
    <citation type="journal article" date="2016" name="Nat. Biotechnol.">
        <title>Measurement of bacterial replication rates in microbial communities.</title>
        <authorList>
            <person name="Brown C.T."/>
            <person name="Olm M.R."/>
            <person name="Thomas B.C."/>
            <person name="Banfield J.F."/>
        </authorList>
    </citation>
    <scope>NUCLEOTIDE SEQUENCE [LARGE SCALE GENOMIC DNA]</scope>
    <source>
        <strain evidence="1">46_33</strain>
    </source>
</reference>
<dbReference type="Gene3D" id="3.10.290.10">
    <property type="entry name" value="RNA-binding S4 domain"/>
    <property type="match status" value="1"/>
</dbReference>
<evidence type="ECO:0000313" key="2">
    <source>
        <dbReference type="Proteomes" id="UP000186777"/>
    </source>
</evidence>
<sequence>MQKETVEITTEFITMDKLLKFSGVADTGGQAFLMVEDGVVRLNGQLVTEKRKKVHPGDVVNIDDQIELTVAKEA</sequence>
<dbReference type="AlphaFoldDB" id="A0A1Q6R380"/>
<accession>A0A1Q6R380</accession>
<dbReference type="PROSITE" id="PS50889">
    <property type="entry name" value="S4"/>
    <property type="match status" value="1"/>
</dbReference>
<evidence type="ECO:0000313" key="1">
    <source>
        <dbReference type="EMBL" id="OLA36776.1"/>
    </source>
</evidence>
<dbReference type="SUPFAM" id="SSF55174">
    <property type="entry name" value="Alpha-L RNA-binding motif"/>
    <property type="match status" value="1"/>
</dbReference>
<dbReference type="GeneID" id="78523275"/>
<dbReference type="STRING" id="626940.BHW43_08685"/>
<dbReference type="EMBL" id="MNTG01000040">
    <property type="protein sequence ID" value="OLA36776.1"/>
    <property type="molecule type" value="Genomic_DNA"/>
</dbReference>
<gene>
    <name evidence="1" type="ORF">BHW43_08685</name>
</gene>
<organism evidence="1 2">
    <name type="scientific">Phascolarctobacterium succinatutens</name>
    <dbReference type="NCBI Taxonomy" id="626940"/>
    <lineage>
        <taxon>Bacteria</taxon>
        <taxon>Bacillati</taxon>
        <taxon>Bacillota</taxon>
        <taxon>Negativicutes</taxon>
        <taxon>Acidaminococcales</taxon>
        <taxon>Acidaminococcaceae</taxon>
        <taxon>Phascolarctobacterium</taxon>
    </lineage>
</organism>
<comment type="caution">
    <text evidence="1">The sequence shown here is derived from an EMBL/GenBank/DDBJ whole genome shotgun (WGS) entry which is preliminary data.</text>
</comment>
<dbReference type="CDD" id="cd00165">
    <property type="entry name" value="S4"/>
    <property type="match status" value="1"/>
</dbReference>
<dbReference type="InterPro" id="IPR036986">
    <property type="entry name" value="S4_RNA-bd_sf"/>
</dbReference>
<proteinExistence type="predicted"/>
<dbReference type="Pfam" id="PF13275">
    <property type="entry name" value="S4_2"/>
    <property type="match status" value="1"/>
</dbReference>
<protein>
    <submittedName>
        <fullName evidence="1">RNA-binding protein</fullName>
    </submittedName>
</protein>
<dbReference type="Proteomes" id="UP000186777">
    <property type="component" value="Unassembled WGS sequence"/>
</dbReference>